<name>A0ABV2GB82_9BACL</name>
<gene>
    <name evidence="2" type="ORF">ABID49_001433</name>
</gene>
<feature type="domain" description="Reverse transcriptase" evidence="1">
    <location>
        <begin position="175"/>
        <end position="328"/>
    </location>
</feature>
<comment type="caution">
    <text evidence="2">The sequence shown here is derived from an EMBL/GenBank/DDBJ whole genome shotgun (WGS) entry which is preliminary data.</text>
</comment>
<keyword evidence="3" id="KW-1185">Reference proteome</keyword>
<dbReference type="Proteomes" id="UP001549099">
    <property type="component" value="Unassembled WGS sequence"/>
</dbReference>
<dbReference type="InterPro" id="IPR000477">
    <property type="entry name" value="RT_dom"/>
</dbReference>
<dbReference type="CDD" id="cd01646">
    <property type="entry name" value="RT_Bac_retron_I"/>
    <property type="match status" value="1"/>
</dbReference>
<evidence type="ECO:0000313" key="2">
    <source>
        <dbReference type="EMBL" id="MET3575528.1"/>
    </source>
</evidence>
<reference evidence="2 3" key="1">
    <citation type="submission" date="2024-06" db="EMBL/GenBank/DDBJ databases">
        <title>Genomic Encyclopedia of Type Strains, Phase IV (KMG-IV): sequencing the most valuable type-strain genomes for metagenomic binning, comparative biology and taxonomic classification.</title>
        <authorList>
            <person name="Goeker M."/>
        </authorList>
    </citation>
    <scope>NUCLEOTIDE SEQUENCE [LARGE SCALE GENOMIC DNA]</scope>
    <source>
        <strain evidence="2 3">DSM 26128</strain>
    </source>
</reference>
<protein>
    <recommendedName>
        <fullName evidence="1">Reverse transcriptase domain-containing protein</fullName>
    </recommendedName>
</protein>
<evidence type="ECO:0000313" key="3">
    <source>
        <dbReference type="Proteomes" id="UP001549099"/>
    </source>
</evidence>
<organism evidence="2 3">
    <name type="scientific">Bhargavaea ullalensis</name>
    <dbReference type="NCBI Taxonomy" id="1265685"/>
    <lineage>
        <taxon>Bacteria</taxon>
        <taxon>Bacillati</taxon>
        <taxon>Bacillota</taxon>
        <taxon>Bacilli</taxon>
        <taxon>Bacillales</taxon>
        <taxon>Caryophanaceae</taxon>
        <taxon>Bhargavaea</taxon>
    </lineage>
</organism>
<sequence length="652" mass="77818">MRENLFLRTETLPEELPLLFSNKAVYRNFSKKDIEEIWRIDSNFDKNKFNKAFISLITIPYYFYIPKNELEKRKMSLVHPLAQVQMFYFTLKYEQLITAFCSQSSFSVRSPIAKNRPLYNPKKKQDYLNKKMEGEFSFSKEQTITTEENEILFYSFFSYNKYRNLQGLINSPKFNRDKYNFNNFMKIDIQSFFPSIYTHSLAWAIFGDKPLAKKLKNVKEAFGNAIDNLNQKINFNETNGIIVGPEFSRITSEILLTRLDINILNTLTNKGLKLKKHYTIYRFIDDYFIFSHNKEVLLLIKGVIEDELQVYNLRLKQDKLQIQEKPFRIHKPVINILNNCFDIFNSKLIRYNNYVENNSSVSRWHESIWRSLFENVETLLIDYPNERTRIVNYFLKKVQSFISLNSVTNKYNASYILEHIVNLYTISITHKSTSLVIENFLKVTKKVGEVSDWDKQEKNNNYLDEKIFQHIYRSLKNNSNKIDQMYDLIAFLKVLKKKLSSSFLIKIIKKYNKNYFVLCSVAYYILNDDNSDIYRSYLTVQKFLSNNIFEYINEFDEKGDLPLILDSEYFYVLNDFSFYPGFNTKERKNLKNIIKRQLKDYHFSDNESKLWQEDAFKKILSSSYYNWGASKDDFTKEVAKKTLLASSRRLDY</sequence>
<proteinExistence type="predicted"/>
<dbReference type="RefSeq" id="WP_354196756.1">
    <property type="nucleotide sequence ID" value="NZ_JBEPLW010000008.1"/>
</dbReference>
<dbReference type="Pfam" id="PF00078">
    <property type="entry name" value="RVT_1"/>
    <property type="match status" value="1"/>
</dbReference>
<dbReference type="EMBL" id="JBEPLW010000008">
    <property type="protein sequence ID" value="MET3575528.1"/>
    <property type="molecule type" value="Genomic_DNA"/>
</dbReference>
<evidence type="ECO:0000259" key="1">
    <source>
        <dbReference type="Pfam" id="PF00078"/>
    </source>
</evidence>
<accession>A0ABV2GB82</accession>